<reference evidence="2" key="1">
    <citation type="submission" date="2019-12" db="EMBL/GenBank/DDBJ databases">
        <authorList>
            <person name="zhang j."/>
            <person name="sun C.M."/>
        </authorList>
    </citation>
    <scope>NUCLEOTIDE SEQUENCE</scope>
    <source>
        <strain evidence="2">NS-1</strain>
    </source>
</reference>
<dbReference type="RefSeq" id="WP_230867879.1">
    <property type="nucleotide sequence ID" value="NZ_CP046640.1"/>
</dbReference>
<dbReference type="KEGG" id="ifn:GM661_17090"/>
<sequence>MLNKIGLRWCISIIITLFIMIILSIVSYTTYNYTIHMVQGEISDKIRITKEAQKNSLNMTLNNLKTEVENFTLNDKVKTHAMFFAYTDEENLAEELSSNTAYRVEPVSQELQAHVNASSADYTYITSTWGTVLADSGYVKDKDFDKYIGVKLTEKEYKVATAADVFQYNNNYIQQQAPVYNGRDEIIAYYVMGVDLAYYGKM</sequence>
<keyword evidence="1" id="KW-0812">Transmembrane</keyword>
<feature type="transmembrane region" description="Helical" evidence="1">
    <location>
        <begin position="6"/>
        <end position="28"/>
    </location>
</feature>
<organism evidence="2 3">
    <name type="scientific">Iocasia fonsfrigidae</name>
    <dbReference type="NCBI Taxonomy" id="2682810"/>
    <lineage>
        <taxon>Bacteria</taxon>
        <taxon>Bacillati</taxon>
        <taxon>Bacillota</taxon>
        <taxon>Clostridia</taxon>
        <taxon>Halanaerobiales</taxon>
        <taxon>Halanaerobiaceae</taxon>
        <taxon>Iocasia</taxon>
    </lineage>
</organism>
<protein>
    <recommendedName>
        <fullName evidence="4">Methyl-accepting chemotaxis protein</fullName>
    </recommendedName>
</protein>
<dbReference type="EMBL" id="CP046640">
    <property type="protein sequence ID" value="QTL99541.1"/>
    <property type="molecule type" value="Genomic_DNA"/>
</dbReference>
<gene>
    <name evidence="2" type="ORF">GM661_17090</name>
</gene>
<dbReference type="Proteomes" id="UP000665020">
    <property type="component" value="Chromosome"/>
</dbReference>
<keyword evidence="1" id="KW-1133">Transmembrane helix</keyword>
<keyword evidence="1" id="KW-0472">Membrane</keyword>
<evidence type="ECO:0000313" key="3">
    <source>
        <dbReference type="Proteomes" id="UP000665020"/>
    </source>
</evidence>
<accession>A0A8A7KDP6</accession>
<evidence type="ECO:0000313" key="2">
    <source>
        <dbReference type="EMBL" id="QTL99541.1"/>
    </source>
</evidence>
<name>A0A8A7KDP6_9FIRM</name>
<keyword evidence="3" id="KW-1185">Reference proteome</keyword>
<evidence type="ECO:0008006" key="4">
    <source>
        <dbReference type="Google" id="ProtNLM"/>
    </source>
</evidence>
<dbReference type="AlphaFoldDB" id="A0A8A7KDP6"/>
<proteinExistence type="predicted"/>
<evidence type="ECO:0000256" key="1">
    <source>
        <dbReference type="SAM" id="Phobius"/>
    </source>
</evidence>